<evidence type="ECO:0000313" key="2">
    <source>
        <dbReference type="Proteomes" id="UP000481033"/>
    </source>
</evidence>
<keyword evidence="2" id="KW-1185">Reference proteome</keyword>
<evidence type="ECO:0000313" key="1">
    <source>
        <dbReference type="EMBL" id="NEZ54311.1"/>
    </source>
</evidence>
<gene>
    <name evidence="1" type="ORF">DXZ20_01065</name>
</gene>
<dbReference type="AlphaFoldDB" id="A0A6M0RFB8"/>
<dbReference type="RefSeq" id="WP_163695834.1">
    <property type="nucleotide sequence ID" value="NZ_QXHD01000003.1"/>
</dbReference>
<accession>A0A6M0RFB8</accession>
<sequence>MSQLSELLQARLEQQGKTKYSLAKAMAAADGQGKPATSFSSKVAKILEAPESRVFKGVKELIELLDGEIVVRWKDEKVVQSRTEFTEEVLD</sequence>
<reference evidence="1 2" key="1">
    <citation type="journal article" date="2020" name="Microb. Ecol.">
        <title>Ecogenomics of the Marine Benthic Filamentous Cyanobacterium Adonisia.</title>
        <authorList>
            <person name="Walter J.M."/>
            <person name="Coutinho F.H."/>
            <person name="Leomil L."/>
            <person name="Hargreaves P.I."/>
            <person name="Campeao M.E."/>
            <person name="Vieira V.V."/>
            <person name="Silva B.S."/>
            <person name="Fistarol G.O."/>
            <person name="Salomon P.S."/>
            <person name="Sawabe T."/>
            <person name="Mino S."/>
            <person name="Hosokawa M."/>
            <person name="Miyashita H."/>
            <person name="Maruyama F."/>
            <person name="van Verk M.C."/>
            <person name="Dutilh B.E."/>
            <person name="Thompson C.C."/>
            <person name="Thompson F.L."/>
        </authorList>
    </citation>
    <scope>NUCLEOTIDE SEQUENCE [LARGE SCALE GENOMIC DNA]</scope>
    <source>
        <strain evidence="1 2">CCMR0081</strain>
    </source>
</reference>
<proteinExistence type="predicted"/>
<protein>
    <submittedName>
        <fullName evidence="1">Uncharacterized protein</fullName>
    </submittedName>
</protein>
<dbReference type="Proteomes" id="UP000481033">
    <property type="component" value="Unassembled WGS sequence"/>
</dbReference>
<organism evidence="1 2">
    <name type="scientific">Adonisia turfae CCMR0081</name>
    <dbReference type="NCBI Taxonomy" id="2292702"/>
    <lineage>
        <taxon>Bacteria</taxon>
        <taxon>Bacillati</taxon>
        <taxon>Cyanobacteriota</taxon>
        <taxon>Adonisia</taxon>
        <taxon>Adonisia turfae</taxon>
    </lineage>
</organism>
<dbReference type="EMBL" id="QXHD01000003">
    <property type="protein sequence ID" value="NEZ54311.1"/>
    <property type="molecule type" value="Genomic_DNA"/>
</dbReference>
<comment type="caution">
    <text evidence="1">The sequence shown here is derived from an EMBL/GenBank/DDBJ whole genome shotgun (WGS) entry which is preliminary data.</text>
</comment>
<name>A0A6M0RFB8_9CYAN</name>